<dbReference type="PANTHER" id="PTHR21183:SF18">
    <property type="entry name" value="LARGE RIBOSOMAL SUBUNIT PROTEIN UL29M"/>
    <property type="match status" value="1"/>
</dbReference>
<keyword evidence="4" id="KW-0496">Mitochondrion</keyword>
<dbReference type="Gene3D" id="6.10.330.20">
    <property type="match status" value="1"/>
</dbReference>
<accession>A0ABP1E1I7</accession>
<evidence type="ECO:0000256" key="4">
    <source>
        <dbReference type="ARBA" id="ARBA00023128"/>
    </source>
</evidence>
<protein>
    <recommendedName>
        <fullName evidence="6">Large ribosomal subunit protein uL29m</fullName>
    </recommendedName>
    <alternativeName>
        <fullName evidence="7">54S ribosomal protein L4, mitochondrial</fullName>
    </alternativeName>
</protein>
<gene>
    <name evidence="10" type="ORF">GFSPODELE1_LOCUS9160</name>
</gene>
<organism evidence="10 11">
    <name type="scientific">Somion occarium</name>
    <dbReference type="NCBI Taxonomy" id="3059160"/>
    <lineage>
        <taxon>Eukaryota</taxon>
        <taxon>Fungi</taxon>
        <taxon>Dikarya</taxon>
        <taxon>Basidiomycota</taxon>
        <taxon>Agaricomycotina</taxon>
        <taxon>Agaricomycetes</taxon>
        <taxon>Polyporales</taxon>
        <taxon>Cerrenaceae</taxon>
        <taxon>Somion</taxon>
    </lineage>
</organism>
<evidence type="ECO:0000313" key="10">
    <source>
        <dbReference type="EMBL" id="CAL1713128.1"/>
    </source>
</evidence>
<comment type="subcellular location">
    <subcellularLocation>
        <location evidence="1">Mitochondrion</location>
    </subcellularLocation>
</comment>
<dbReference type="PANTHER" id="PTHR21183">
    <property type="entry name" value="RIBOSOMAL PROTEIN L47, MITOCHONDRIAL-RELATED"/>
    <property type="match status" value="1"/>
</dbReference>
<proteinExistence type="inferred from homology"/>
<dbReference type="InterPro" id="IPR010729">
    <property type="entry name" value="Ribosomal_uL29_mit"/>
</dbReference>
<sequence>MLPSITCSRTLLGVFSRLSLTAPAQAARSFSYTSSRSYADLLDIPATPPLEPPLPADAYQKSAFEGDKFPKEGALRPHLNIKTNPNHGLYGFFRKTEGPNGETKYETIEVILPEGMEPGRSWSAAELRRKSFQDLHTLWYVLLRERNLWATQREEGRRLSIGIHALRGSTRSHVVRKSMARIKYILNERRLAYEGALKLHAEKREKILAKEAARKQREEQAKAREIAAAAAEAQPKVAEEGKAASLAAGGLFDNAQAAQGTGSPSDS</sequence>
<evidence type="ECO:0000256" key="9">
    <source>
        <dbReference type="SAM" id="SignalP"/>
    </source>
</evidence>
<dbReference type="SUPFAM" id="SSF46561">
    <property type="entry name" value="Ribosomal protein L29 (L29p)"/>
    <property type="match status" value="1"/>
</dbReference>
<evidence type="ECO:0000256" key="7">
    <source>
        <dbReference type="ARBA" id="ARBA00035399"/>
    </source>
</evidence>
<dbReference type="EMBL" id="OZ037950">
    <property type="protein sequence ID" value="CAL1713128.1"/>
    <property type="molecule type" value="Genomic_DNA"/>
</dbReference>
<evidence type="ECO:0000256" key="2">
    <source>
        <dbReference type="ARBA" id="ARBA00009254"/>
    </source>
</evidence>
<dbReference type="Proteomes" id="UP001497453">
    <property type="component" value="Chromosome 7"/>
</dbReference>
<feature type="signal peptide" evidence="9">
    <location>
        <begin position="1"/>
        <end position="26"/>
    </location>
</feature>
<keyword evidence="3" id="KW-0689">Ribosomal protein</keyword>
<dbReference type="InterPro" id="IPR038340">
    <property type="entry name" value="MRP-L47_sf"/>
</dbReference>
<keyword evidence="9" id="KW-0732">Signal</keyword>
<evidence type="ECO:0000256" key="5">
    <source>
        <dbReference type="ARBA" id="ARBA00023274"/>
    </source>
</evidence>
<dbReference type="InterPro" id="IPR036049">
    <property type="entry name" value="Ribosomal_uL29_sf"/>
</dbReference>
<feature type="region of interest" description="Disordered" evidence="8">
    <location>
        <begin position="212"/>
        <end position="238"/>
    </location>
</feature>
<feature type="compositionally biased region" description="Basic and acidic residues" evidence="8">
    <location>
        <begin position="212"/>
        <end position="225"/>
    </location>
</feature>
<name>A0ABP1E1I7_9APHY</name>
<evidence type="ECO:0000256" key="3">
    <source>
        <dbReference type="ARBA" id="ARBA00022980"/>
    </source>
</evidence>
<reference evidence="11" key="1">
    <citation type="submission" date="2024-04" db="EMBL/GenBank/DDBJ databases">
        <authorList>
            <person name="Shaw F."/>
            <person name="Minotto A."/>
        </authorList>
    </citation>
    <scope>NUCLEOTIDE SEQUENCE [LARGE SCALE GENOMIC DNA]</scope>
</reference>
<dbReference type="Pfam" id="PF06984">
    <property type="entry name" value="MRP-L47"/>
    <property type="match status" value="1"/>
</dbReference>
<evidence type="ECO:0000256" key="8">
    <source>
        <dbReference type="SAM" id="MobiDB-lite"/>
    </source>
</evidence>
<keyword evidence="11" id="KW-1185">Reference proteome</keyword>
<keyword evidence="5" id="KW-0687">Ribonucleoprotein</keyword>
<evidence type="ECO:0000256" key="6">
    <source>
        <dbReference type="ARBA" id="ARBA00035289"/>
    </source>
</evidence>
<feature type="chain" id="PRO_5045121734" description="Large ribosomal subunit protein uL29m" evidence="9">
    <location>
        <begin position="27"/>
        <end position="267"/>
    </location>
</feature>
<evidence type="ECO:0000256" key="1">
    <source>
        <dbReference type="ARBA" id="ARBA00004173"/>
    </source>
</evidence>
<evidence type="ECO:0000313" key="11">
    <source>
        <dbReference type="Proteomes" id="UP001497453"/>
    </source>
</evidence>
<feature type="compositionally biased region" description="Low complexity" evidence="8">
    <location>
        <begin position="226"/>
        <end position="236"/>
    </location>
</feature>
<comment type="similarity">
    <text evidence="2">Belongs to the universal ribosomal protein uL29 family.</text>
</comment>